<evidence type="ECO:0000313" key="2">
    <source>
        <dbReference type="Proteomes" id="UP001186944"/>
    </source>
</evidence>
<gene>
    <name evidence="1" type="ORF">FSP39_016723</name>
</gene>
<sequence length="260" mass="30408">MRNLCNTAALVPTSDDMTSAIKLRIRYMLQRLSAVILKDRNRSGYRLIKKAESILKRSKSYLCMNVIHHALCSYINGNYNETIQSVLYVQRRLQRVPYMYLWNQDDDIIMELRQLGMSYESIVNKFIISYYTYEPMLSIEELILESYAILQTTASDLLSIPPLVFLNFLLILSYTRLQRLDRRNAALIDLHSILHYDDGHHIHFLIKAISWEILGICQQICGDYHGAYQSYVNALNDEYNDFKQASSATGSCWRYPPFFE</sequence>
<dbReference type="EMBL" id="VSWD01000012">
    <property type="protein sequence ID" value="KAK3086312.1"/>
    <property type="molecule type" value="Genomic_DNA"/>
</dbReference>
<proteinExistence type="predicted"/>
<dbReference type="AlphaFoldDB" id="A0AA88XJ87"/>
<keyword evidence="2" id="KW-1185">Reference proteome</keyword>
<reference evidence="1" key="1">
    <citation type="submission" date="2019-08" db="EMBL/GenBank/DDBJ databases">
        <title>The improved chromosome-level genome for the pearl oyster Pinctada fucata martensii using PacBio sequencing and Hi-C.</title>
        <authorList>
            <person name="Zheng Z."/>
        </authorList>
    </citation>
    <scope>NUCLEOTIDE SEQUENCE</scope>
    <source>
        <strain evidence="1">ZZ-2019</strain>
        <tissue evidence="1">Adductor muscle</tissue>
    </source>
</reference>
<accession>A0AA88XJ87</accession>
<name>A0AA88XJ87_PINIB</name>
<comment type="caution">
    <text evidence="1">The sequence shown here is derived from an EMBL/GenBank/DDBJ whole genome shotgun (WGS) entry which is preliminary data.</text>
</comment>
<protein>
    <submittedName>
        <fullName evidence="1">Uncharacterized protein</fullName>
    </submittedName>
</protein>
<dbReference type="Proteomes" id="UP001186944">
    <property type="component" value="Unassembled WGS sequence"/>
</dbReference>
<evidence type="ECO:0000313" key="1">
    <source>
        <dbReference type="EMBL" id="KAK3086312.1"/>
    </source>
</evidence>
<organism evidence="1 2">
    <name type="scientific">Pinctada imbricata</name>
    <name type="common">Atlantic pearl-oyster</name>
    <name type="synonym">Pinctada martensii</name>
    <dbReference type="NCBI Taxonomy" id="66713"/>
    <lineage>
        <taxon>Eukaryota</taxon>
        <taxon>Metazoa</taxon>
        <taxon>Spiralia</taxon>
        <taxon>Lophotrochozoa</taxon>
        <taxon>Mollusca</taxon>
        <taxon>Bivalvia</taxon>
        <taxon>Autobranchia</taxon>
        <taxon>Pteriomorphia</taxon>
        <taxon>Pterioida</taxon>
        <taxon>Pterioidea</taxon>
        <taxon>Pteriidae</taxon>
        <taxon>Pinctada</taxon>
    </lineage>
</organism>